<dbReference type="SUPFAM" id="SSF56672">
    <property type="entry name" value="DNA/RNA polymerases"/>
    <property type="match status" value="1"/>
</dbReference>
<dbReference type="InterPro" id="IPR017961">
    <property type="entry name" value="DNA_pol_Y-fam_little_finger"/>
</dbReference>
<dbReference type="InterPro" id="IPR001126">
    <property type="entry name" value="UmuC"/>
</dbReference>
<comment type="subcellular location">
    <subcellularLocation>
        <location evidence="4">Cytoplasm</location>
    </subcellularLocation>
</comment>
<dbReference type="EMBL" id="JABCSC020000002">
    <property type="protein sequence ID" value="NSL55006.1"/>
    <property type="molecule type" value="Genomic_DNA"/>
</dbReference>
<keyword evidence="4" id="KW-0234">DNA repair</keyword>
<protein>
    <recommendedName>
        <fullName evidence="4">DNA polymerase IV</fullName>
        <shortName evidence="4">Pol IV</shortName>
        <ecNumber evidence="4">2.7.7.7</ecNumber>
    </recommendedName>
</protein>
<dbReference type="Gene3D" id="3.40.1170.60">
    <property type="match status" value="1"/>
</dbReference>
<dbReference type="Pfam" id="PF11798">
    <property type="entry name" value="IMS_HHH"/>
    <property type="match status" value="1"/>
</dbReference>
<keyword evidence="4" id="KW-0227">DNA damage</keyword>
<proteinExistence type="inferred from homology"/>
<evidence type="ECO:0000256" key="4">
    <source>
        <dbReference type="HAMAP-Rule" id="MF_01113"/>
    </source>
</evidence>
<sequence length="383" mass="42266">MPRRRIAHLDMDAFYASVELLRYPQLRGQPVVIGGRSVDAPRQTGDGNWHYARLRDYVGRGVITTATYEARALGVGSAMGIMKAARLAPNAVLLPVDFDAYRHYSRLFKAAVRAIAPLIEDRGIDEIYLDLTELPGEARALGQSLKDAVRAATGLSCSIGISPNKLLAKICSDLEKPDGLTVLEMDEIPARIWPLPVRKVNGIGPKAEEKLAALGIHNIGELAACSPWWLQEHFGSNYGGWLHEAAHGRDQRPVVTYSEPKSVSRETTFERDLHARTDRNQLSEIFTRLCQRVAGDLERKGVLGRTIGIKLRYEDFSTVTRDLSLPEATADAGMIRRAAGECLKRVELGKRLRLLGVRVSQLESRSQQNSTGPQPGEQAGLPF</sequence>
<dbReference type="InterPro" id="IPR043128">
    <property type="entry name" value="Rev_trsase/Diguanyl_cyclase"/>
</dbReference>
<accession>A0ABX2IEC3</accession>
<gene>
    <name evidence="4 7" type="primary">dinB</name>
    <name evidence="7" type="ORF">HJ583_008215</name>
</gene>
<dbReference type="CDD" id="cd03586">
    <property type="entry name" value="PolY_Pol_IV_kappa"/>
    <property type="match status" value="1"/>
</dbReference>
<dbReference type="Gene3D" id="3.30.1490.100">
    <property type="entry name" value="DNA polymerase, Y-family, little finger domain"/>
    <property type="match status" value="1"/>
</dbReference>
<keyword evidence="4" id="KW-0479">Metal-binding</keyword>
<feature type="domain" description="UmuC" evidence="6">
    <location>
        <begin position="6"/>
        <end position="204"/>
    </location>
</feature>
<dbReference type="GO" id="GO:0003887">
    <property type="term" value="F:DNA-directed DNA polymerase activity"/>
    <property type="evidence" value="ECO:0007669"/>
    <property type="project" value="UniProtKB-EC"/>
</dbReference>
<feature type="site" description="Substrate discrimination" evidence="4">
    <location>
        <position position="15"/>
    </location>
</feature>
<dbReference type="PROSITE" id="PS50173">
    <property type="entry name" value="UMUC"/>
    <property type="match status" value="1"/>
</dbReference>
<comment type="subunit">
    <text evidence="4">Monomer.</text>
</comment>
<evidence type="ECO:0000256" key="2">
    <source>
        <dbReference type="ARBA" id="ARBA00022457"/>
    </source>
</evidence>
<dbReference type="InterPro" id="IPR022880">
    <property type="entry name" value="DNApol_IV"/>
</dbReference>
<comment type="cofactor">
    <cofactor evidence="4">
        <name>Mg(2+)</name>
        <dbReference type="ChEBI" id="CHEBI:18420"/>
    </cofactor>
    <text evidence="4">Binds 2 magnesium ions per subunit.</text>
</comment>
<dbReference type="SUPFAM" id="SSF100879">
    <property type="entry name" value="Lesion bypass DNA polymerase (Y-family), little finger domain"/>
    <property type="match status" value="1"/>
</dbReference>
<dbReference type="Proteomes" id="UP000778523">
    <property type="component" value="Unassembled WGS sequence"/>
</dbReference>
<dbReference type="HAMAP" id="MF_01113">
    <property type="entry name" value="DNApol_IV"/>
    <property type="match status" value="1"/>
</dbReference>
<organism evidence="7 8">
    <name type="scientific">Uliginosibacterium aquaticum</name>
    <dbReference type="NCBI Taxonomy" id="2731212"/>
    <lineage>
        <taxon>Bacteria</taxon>
        <taxon>Pseudomonadati</taxon>
        <taxon>Pseudomonadota</taxon>
        <taxon>Betaproteobacteria</taxon>
        <taxon>Rhodocyclales</taxon>
        <taxon>Zoogloeaceae</taxon>
        <taxon>Uliginosibacterium</taxon>
    </lineage>
</organism>
<dbReference type="PANTHER" id="PTHR11076">
    <property type="entry name" value="DNA REPAIR POLYMERASE UMUC / TRANSFERASE FAMILY MEMBER"/>
    <property type="match status" value="1"/>
</dbReference>
<reference evidence="7 8" key="1">
    <citation type="submission" date="2020-06" db="EMBL/GenBank/DDBJ databases">
        <title>Draft genome of Uliginosibacterium sp. IMCC34675.</title>
        <authorList>
            <person name="Song J."/>
        </authorList>
    </citation>
    <scope>NUCLEOTIDE SEQUENCE [LARGE SCALE GENOMIC DNA]</scope>
    <source>
        <strain evidence="7 8">IMCC34675</strain>
    </source>
</reference>
<feature type="region of interest" description="Disordered" evidence="5">
    <location>
        <begin position="363"/>
        <end position="383"/>
    </location>
</feature>
<feature type="binding site" evidence="4">
    <location>
        <position position="10"/>
    </location>
    <ligand>
        <name>Mg(2+)</name>
        <dbReference type="ChEBI" id="CHEBI:18420"/>
    </ligand>
</feature>
<comment type="function">
    <text evidence="4">Poorly processive, error-prone DNA polymerase involved in untargeted mutagenesis. Copies undamaged DNA at stalled replication forks, which arise in vivo from mismatched or misaligned primer ends. These misaligned primers can be extended by PolIV. Exhibits no 3'-5' exonuclease (proofreading) activity. May be involved in translesional synthesis, in conjunction with the beta clamp from PolIII.</text>
</comment>
<comment type="catalytic activity">
    <reaction evidence="4">
        <text>DNA(n) + a 2'-deoxyribonucleoside 5'-triphosphate = DNA(n+1) + diphosphate</text>
        <dbReference type="Rhea" id="RHEA:22508"/>
        <dbReference type="Rhea" id="RHEA-COMP:17339"/>
        <dbReference type="Rhea" id="RHEA-COMP:17340"/>
        <dbReference type="ChEBI" id="CHEBI:33019"/>
        <dbReference type="ChEBI" id="CHEBI:61560"/>
        <dbReference type="ChEBI" id="CHEBI:173112"/>
        <dbReference type="EC" id="2.7.7.7"/>
    </reaction>
</comment>
<dbReference type="Pfam" id="PF00817">
    <property type="entry name" value="IMS"/>
    <property type="match status" value="1"/>
</dbReference>
<dbReference type="Gene3D" id="1.10.150.20">
    <property type="entry name" value="5' to 3' exonuclease, C-terminal subdomain"/>
    <property type="match status" value="1"/>
</dbReference>
<feature type="binding site" evidence="4">
    <location>
        <position position="125"/>
    </location>
    <ligand>
        <name>Mg(2+)</name>
        <dbReference type="ChEBI" id="CHEBI:18420"/>
    </ligand>
</feature>
<evidence type="ECO:0000256" key="1">
    <source>
        <dbReference type="ARBA" id="ARBA00010945"/>
    </source>
</evidence>
<dbReference type="InterPro" id="IPR043502">
    <property type="entry name" value="DNA/RNA_pol_sf"/>
</dbReference>
<dbReference type="Gene3D" id="3.30.70.270">
    <property type="match status" value="2"/>
</dbReference>
<dbReference type="InterPro" id="IPR036775">
    <property type="entry name" value="DNA_pol_Y-fam_lit_finger_sf"/>
</dbReference>
<evidence type="ECO:0000313" key="7">
    <source>
        <dbReference type="EMBL" id="NSL55006.1"/>
    </source>
</evidence>
<keyword evidence="4 7" id="KW-0548">Nucleotidyltransferase</keyword>
<keyword evidence="8" id="KW-1185">Reference proteome</keyword>
<dbReference type="NCBIfam" id="NF002677">
    <property type="entry name" value="PRK02406.1"/>
    <property type="match status" value="1"/>
</dbReference>
<feature type="compositionally biased region" description="Polar residues" evidence="5">
    <location>
        <begin position="363"/>
        <end position="373"/>
    </location>
</feature>
<feature type="active site" evidence="4">
    <location>
        <position position="126"/>
    </location>
</feature>
<dbReference type="Pfam" id="PF11799">
    <property type="entry name" value="IMS_C"/>
    <property type="match status" value="1"/>
</dbReference>
<name>A0ABX2IEC3_9RHOO</name>
<evidence type="ECO:0000259" key="6">
    <source>
        <dbReference type="PROSITE" id="PS50173"/>
    </source>
</evidence>
<dbReference type="PANTHER" id="PTHR11076:SF33">
    <property type="entry name" value="DNA POLYMERASE KAPPA"/>
    <property type="match status" value="1"/>
</dbReference>
<keyword evidence="4" id="KW-0238">DNA-binding</keyword>
<keyword evidence="4" id="KW-0460">Magnesium</keyword>
<keyword evidence="4 7" id="KW-0808">Transferase</keyword>
<keyword evidence="3 4" id="KW-0239">DNA-directed DNA polymerase</keyword>
<evidence type="ECO:0000256" key="3">
    <source>
        <dbReference type="ARBA" id="ARBA00022932"/>
    </source>
</evidence>
<comment type="similarity">
    <text evidence="1 4">Belongs to the DNA polymerase type-Y family.</text>
</comment>
<dbReference type="RefSeq" id="WP_170021493.1">
    <property type="nucleotide sequence ID" value="NZ_JABCSC020000002.1"/>
</dbReference>
<keyword evidence="2 4" id="KW-0515">Mutator protein</keyword>
<dbReference type="InterPro" id="IPR050116">
    <property type="entry name" value="DNA_polymerase-Y"/>
</dbReference>
<comment type="caution">
    <text evidence="7">The sequence shown here is derived from an EMBL/GenBank/DDBJ whole genome shotgun (WGS) entry which is preliminary data.</text>
</comment>
<dbReference type="InterPro" id="IPR024728">
    <property type="entry name" value="PolY_HhH_motif"/>
</dbReference>
<evidence type="ECO:0000313" key="8">
    <source>
        <dbReference type="Proteomes" id="UP000778523"/>
    </source>
</evidence>
<keyword evidence="4" id="KW-0963">Cytoplasm</keyword>
<dbReference type="EC" id="2.7.7.7" evidence="4"/>
<evidence type="ECO:0000256" key="5">
    <source>
        <dbReference type="SAM" id="MobiDB-lite"/>
    </source>
</evidence>
<keyword evidence="4" id="KW-0235">DNA replication</keyword>